<keyword evidence="7 8" id="KW-0472">Membrane</keyword>
<proteinExistence type="inferred from homology"/>
<evidence type="ECO:0000256" key="8">
    <source>
        <dbReference type="RuleBase" id="RU363032"/>
    </source>
</evidence>
<name>A0A1M5YHY3_9CLOT</name>
<evidence type="ECO:0000256" key="6">
    <source>
        <dbReference type="ARBA" id="ARBA00022989"/>
    </source>
</evidence>
<evidence type="ECO:0000256" key="7">
    <source>
        <dbReference type="ARBA" id="ARBA00023136"/>
    </source>
</evidence>
<evidence type="ECO:0000256" key="1">
    <source>
        <dbReference type="ARBA" id="ARBA00004651"/>
    </source>
</evidence>
<feature type="transmembrane region" description="Helical" evidence="8">
    <location>
        <begin position="261"/>
        <end position="282"/>
    </location>
</feature>
<dbReference type="RefSeq" id="WP_073019140.1">
    <property type="nucleotide sequence ID" value="NZ_FQXU01000006.1"/>
</dbReference>
<evidence type="ECO:0000259" key="9">
    <source>
        <dbReference type="PROSITE" id="PS50928"/>
    </source>
</evidence>
<dbReference type="SUPFAM" id="SSF161098">
    <property type="entry name" value="MetI-like"/>
    <property type="match status" value="1"/>
</dbReference>
<keyword evidence="3 8" id="KW-0813">Transport</keyword>
<evidence type="ECO:0000256" key="5">
    <source>
        <dbReference type="ARBA" id="ARBA00022692"/>
    </source>
</evidence>
<sequence length="296" mass="33114">METVNKKIVNNFNKVIIPIITMVGPVTFWLLLFVLIPLIYVLGISFMEKGVYGGVEASFTLANYKALFDPLYLNIFLRSLIIAAATTFLCLIIGYPFAYFISKRSPMTRVILLMLVIVPFWTNSLIRTYGWIIILRTEGLLNQVLMTFHIINEPLKIMYTNIAVMIGMVYTLFPFMVLPLYSSIEKLDKSLLEAANDLGAKPRKSFLKVTLPLTKSGIFAGSILVFIPTLGYFFIPDLLGGSKIMLIGNLIKNQFLTARNWPLGAALSMVLIILTIVIVGIYSKTGGDMEDIGRGF</sequence>
<dbReference type="Gene3D" id="1.10.3720.10">
    <property type="entry name" value="MetI-like"/>
    <property type="match status" value="1"/>
</dbReference>
<dbReference type="PROSITE" id="PS50928">
    <property type="entry name" value="ABC_TM1"/>
    <property type="match status" value="1"/>
</dbReference>
<dbReference type="PANTHER" id="PTHR42929:SF1">
    <property type="entry name" value="INNER MEMBRANE ABC TRANSPORTER PERMEASE PROTEIN YDCU-RELATED"/>
    <property type="match status" value="1"/>
</dbReference>
<dbReference type="Pfam" id="PF00528">
    <property type="entry name" value="BPD_transp_1"/>
    <property type="match status" value="1"/>
</dbReference>
<comment type="similarity">
    <text evidence="2">Belongs to the binding-protein-dependent transport system permease family. CysTW subfamily.</text>
</comment>
<dbReference type="EMBL" id="FQXU01000006">
    <property type="protein sequence ID" value="SHI11635.1"/>
    <property type="molecule type" value="Genomic_DNA"/>
</dbReference>
<dbReference type="InterPro" id="IPR000515">
    <property type="entry name" value="MetI-like"/>
</dbReference>
<organism evidence="10 11">
    <name type="scientific">Clostridium intestinale DSM 6191</name>
    <dbReference type="NCBI Taxonomy" id="1121320"/>
    <lineage>
        <taxon>Bacteria</taxon>
        <taxon>Bacillati</taxon>
        <taxon>Bacillota</taxon>
        <taxon>Clostridia</taxon>
        <taxon>Eubacteriales</taxon>
        <taxon>Clostridiaceae</taxon>
        <taxon>Clostridium</taxon>
    </lineage>
</organism>
<keyword evidence="4" id="KW-1003">Cell membrane</keyword>
<keyword evidence="6 8" id="KW-1133">Transmembrane helix</keyword>
<keyword evidence="5 8" id="KW-0812">Transmembrane</keyword>
<evidence type="ECO:0000313" key="11">
    <source>
        <dbReference type="Proteomes" id="UP000184241"/>
    </source>
</evidence>
<evidence type="ECO:0000313" key="10">
    <source>
        <dbReference type="EMBL" id="SHI11635.1"/>
    </source>
</evidence>
<feature type="transmembrane region" description="Helical" evidence="8">
    <location>
        <begin position="75"/>
        <end position="98"/>
    </location>
</feature>
<dbReference type="InterPro" id="IPR035906">
    <property type="entry name" value="MetI-like_sf"/>
</dbReference>
<dbReference type="PANTHER" id="PTHR42929">
    <property type="entry name" value="INNER MEMBRANE ABC TRANSPORTER PERMEASE PROTEIN YDCU-RELATED-RELATED"/>
    <property type="match status" value="1"/>
</dbReference>
<dbReference type="GO" id="GO:0055085">
    <property type="term" value="P:transmembrane transport"/>
    <property type="evidence" value="ECO:0007669"/>
    <property type="project" value="InterPro"/>
</dbReference>
<evidence type="ECO:0000256" key="4">
    <source>
        <dbReference type="ARBA" id="ARBA00022475"/>
    </source>
</evidence>
<protein>
    <submittedName>
        <fullName evidence="10">Spermidine/putrescine transport system permease protein</fullName>
    </submittedName>
</protein>
<dbReference type="Proteomes" id="UP000184241">
    <property type="component" value="Unassembled WGS sequence"/>
</dbReference>
<feature type="transmembrane region" description="Helical" evidence="8">
    <location>
        <begin position="110"/>
        <end position="137"/>
    </location>
</feature>
<evidence type="ECO:0000256" key="2">
    <source>
        <dbReference type="ARBA" id="ARBA00007069"/>
    </source>
</evidence>
<dbReference type="GO" id="GO:0005886">
    <property type="term" value="C:plasma membrane"/>
    <property type="evidence" value="ECO:0007669"/>
    <property type="project" value="UniProtKB-SubCell"/>
</dbReference>
<feature type="transmembrane region" description="Helical" evidence="8">
    <location>
        <begin position="213"/>
        <end position="235"/>
    </location>
</feature>
<accession>A0A1M5YHY3</accession>
<evidence type="ECO:0000256" key="3">
    <source>
        <dbReference type="ARBA" id="ARBA00022448"/>
    </source>
</evidence>
<dbReference type="CDD" id="cd06261">
    <property type="entry name" value="TM_PBP2"/>
    <property type="match status" value="1"/>
</dbReference>
<feature type="transmembrane region" description="Helical" evidence="8">
    <location>
        <begin position="15"/>
        <end position="42"/>
    </location>
</feature>
<dbReference type="AlphaFoldDB" id="A0A1M5YHY3"/>
<feature type="transmembrane region" description="Helical" evidence="8">
    <location>
        <begin position="157"/>
        <end position="181"/>
    </location>
</feature>
<comment type="subcellular location">
    <subcellularLocation>
        <location evidence="1 8">Cell membrane</location>
        <topology evidence="1 8">Multi-pass membrane protein</topology>
    </subcellularLocation>
</comment>
<feature type="domain" description="ABC transmembrane type-1" evidence="9">
    <location>
        <begin position="76"/>
        <end position="282"/>
    </location>
</feature>
<reference evidence="10 11" key="1">
    <citation type="submission" date="2016-11" db="EMBL/GenBank/DDBJ databases">
        <authorList>
            <person name="Jaros S."/>
            <person name="Januszkiewicz K."/>
            <person name="Wedrychowicz H."/>
        </authorList>
    </citation>
    <scope>NUCLEOTIDE SEQUENCE [LARGE SCALE GENOMIC DNA]</scope>
    <source>
        <strain evidence="10 11">DSM 6191</strain>
    </source>
</reference>
<gene>
    <name evidence="10" type="ORF">SAMN02745941_02016</name>
</gene>